<proteinExistence type="predicted"/>
<evidence type="ECO:0000313" key="2">
    <source>
        <dbReference type="Proteomes" id="UP000001194"/>
    </source>
</evidence>
<sequence length="481" mass="54306">MATALNEDVYAHLLTFISSPADLLAVALTSSDLFRLGMPELRYRSIRMNLGNNALWMYLAENPSLASRVRELVILKDNAHSLLVKKEMERLLIPDLRSAVPPRRITKADVEQSERLLIQALRVLVNLESFGWHRVAPLISEGQKVLPSIGLQSSTSSDAPPEVYSEDVWTALRNHTQVKKLIVMNIGRGQMVIPASTWSVFDSSMYTLRSLTHVELKLCYTPAEDDGSAPKINTDRLQAFLHSCSDLEFLSLEIFDRRFHAGHGRRLFTDISPILIGITWPRLTCLQLGDVVVNKQVITLFLNRHPTLRTIAADLSLSVNERAQNFELDMTGLKKGALPNLTHLVVHPKMARPILCGVPDHSTIRELAAVKPRVWDAPEVEIESPMACFDTWSELPLENTYVDEDDNTRLERAFRLKEMKHLKSLSLWNVTELEQLEALAKLTPNLESLSIHRCLIRSVVCPPSNSIDPQRHHNIILTGIR</sequence>
<dbReference type="GeneID" id="6071987"/>
<dbReference type="SUPFAM" id="SSF52047">
    <property type="entry name" value="RNI-like"/>
    <property type="match status" value="1"/>
</dbReference>
<evidence type="ECO:0000313" key="1">
    <source>
        <dbReference type="EMBL" id="EDR12618.1"/>
    </source>
</evidence>
<dbReference type="EMBL" id="DS547094">
    <property type="protein sequence ID" value="EDR12618.1"/>
    <property type="molecule type" value="Genomic_DNA"/>
</dbReference>
<protein>
    <submittedName>
        <fullName evidence="1">Predicted protein</fullName>
    </submittedName>
</protein>
<gene>
    <name evidence="1" type="ORF">LACBIDRAFT_311211</name>
</gene>
<dbReference type="InParanoid" id="B0CZG6"/>
<dbReference type="Gene3D" id="3.80.10.10">
    <property type="entry name" value="Ribonuclease Inhibitor"/>
    <property type="match status" value="1"/>
</dbReference>
<dbReference type="InterPro" id="IPR032675">
    <property type="entry name" value="LRR_dom_sf"/>
</dbReference>
<dbReference type="RefSeq" id="XP_001876882.1">
    <property type="nucleotide sequence ID" value="XM_001876847.1"/>
</dbReference>
<keyword evidence="2" id="KW-1185">Reference proteome</keyword>
<dbReference type="HOGENOM" id="CLU_474904_0_0_1"/>
<dbReference type="OrthoDB" id="2984131at2759"/>
<dbReference type="AlphaFoldDB" id="B0CZG6"/>
<organism evidence="2">
    <name type="scientific">Laccaria bicolor (strain S238N-H82 / ATCC MYA-4686)</name>
    <name type="common">Bicoloured deceiver</name>
    <name type="synonym">Laccaria laccata var. bicolor</name>
    <dbReference type="NCBI Taxonomy" id="486041"/>
    <lineage>
        <taxon>Eukaryota</taxon>
        <taxon>Fungi</taxon>
        <taxon>Dikarya</taxon>
        <taxon>Basidiomycota</taxon>
        <taxon>Agaricomycotina</taxon>
        <taxon>Agaricomycetes</taxon>
        <taxon>Agaricomycetidae</taxon>
        <taxon>Agaricales</taxon>
        <taxon>Agaricineae</taxon>
        <taxon>Hydnangiaceae</taxon>
        <taxon>Laccaria</taxon>
    </lineage>
</organism>
<dbReference type="KEGG" id="lbc:LACBIDRAFT_311211"/>
<accession>B0CZG6</accession>
<name>B0CZG6_LACBS</name>
<reference evidence="1 2" key="1">
    <citation type="journal article" date="2008" name="Nature">
        <title>The genome of Laccaria bicolor provides insights into mycorrhizal symbiosis.</title>
        <authorList>
            <person name="Martin F."/>
            <person name="Aerts A."/>
            <person name="Ahren D."/>
            <person name="Brun A."/>
            <person name="Danchin E.G.J."/>
            <person name="Duchaussoy F."/>
            <person name="Gibon J."/>
            <person name="Kohler A."/>
            <person name="Lindquist E."/>
            <person name="Pereda V."/>
            <person name="Salamov A."/>
            <person name="Shapiro H.J."/>
            <person name="Wuyts J."/>
            <person name="Blaudez D."/>
            <person name="Buee M."/>
            <person name="Brokstein P."/>
            <person name="Canbaeck B."/>
            <person name="Cohen D."/>
            <person name="Courty P.E."/>
            <person name="Coutinho P.M."/>
            <person name="Delaruelle C."/>
            <person name="Detter J.C."/>
            <person name="Deveau A."/>
            <person name="DiFazio S."/>
            <person name="Duplessis S."/>
            <person name="Fraissinet-Tachet L."/>
            <person name="Lucic E."/>
            <person name="Frey-Klett P."/>
            <person name="Fourrey C."/>
            <person name="Feussner I."/>
            <person name="Gay G."/>
            <person name="Grimwood J."/>
            <person name="Hoegger P.J."/>
            <person name="Jain P."/>
            <person name="Kilaru S."/>
            <person name="Labbe J."/>
            <person name="Lin Y.C."/>
            <person name="Legue V."/>
            <person name="Le Tacon F."/>
            <person name="Marmeisse R."/>
            <person name="Melayah D."/>
            <person name="Montanini B."/>
            <person name="Muratet M."/>
            <person name="Nehls U."/>
            <person name="Niculita-Hirzel H."/>
            <person name="Oudot-Le Secq M.P."/>
            <person name="Peter M."/>
            <person name="Quesneville H."/>
            <person name="Rajashekar B."/>
            <person name="Reich M."/>
            <person name="Rouhier N."/>
            <person name="Schmutz J."/>
            <person name="Yin T."/>
            <person name="Chalot M."/>
            <person name="Henrissat B."/>
            <person name="Kuees U."/>
            <person name="Lucas S."/>
            <person name="Van de Peer Y."/>
            <person name="Podila G.K."/>
            <person name="Polle A."/>
            <person name="Pukkila P.J."/>
            <person name="Richardson P.M."/>
            <person name="Rouze P."/>
            <person name="Sanders I.R."/>
            <person name="Stajich J.E."/>
            <person name="Tunlid A."/>
            <person name="Tuskan G."/>
            <person name="Grigoriev I.V."/>
        </authorList>
    </citation>
    <scope>NUCLEOTIDE SEQUENCE [LARGE SCALE GENOMIC DNA]</scope>
    <source>
        <strain evidence="2">S238N-H82 / ATCC MYA-4686</strain>
    </source>
</reference>
<dbReference type="Proteomes" id="UP000001194">
    <property type="component" value="Unassembled WGS sequence"/>
</dbReference>